<evidence type="ECO:0000313" key="2">
    <source>
        <dbReference type="Proteomes" id="UP000499080"/>
    </source>
</evidence>
<organism evidence="1 2">
    <name type="scientific">Araneus ventricosus</name>
    <name type="common">Orbweaver spider</name>
    <name type="synonym">Epeira ventricosa</name>
    <dbReference type="NCBI Taxonomy" id="182803"/>
    <lineage>
        <taxon>Eukaryota</taxon>
        <taxon>Metazoa</taxon>
        <taxon>Ecdysozoa</taxon>
        <taxon>Arthropoda</taxon>
        <taxon>Chelicerata</taxon>
        <taxon>Arachnida</taxon>
        <taxon>Araneae</taxon>
        <taxon>Araneomorphae</taxon>
        <taxon>Entelegynae</taxon>
        <taxon>Araneoidea</taxon>
        <taxon>Araneidae</taxon>
        <taxon>Araneus</taxon>
    </lineage>
</organism>
<evidence type="ECO:0000313" key="1">
    <source>
        <dbReference type="EMBL" id="GBM82592.1"/>
    </source>
</evidence>
<dbReference type="Proteomes" id="UP000499080">
    <property type="component" value="Unassembled WGS sequence"/>
</dbReference>
<reference evidence="1 2" key="1">
    <citation type="journal article" date="2019" name="Sci. Rep.">
        <title>Orb-weaving spider Araneus ventricosus genome elucidates the spidroin gene catalogue.</title>
        <authorList>
            <person name="Kono N."/>
            <person name="Nakamura H."/>
            <person name="Ohtoshi R."/>
            <person name="Moran D.A.P."/>
            <person name="Shinohara A."/>
            <person name="Yoshida Y."/>
            <person name="Fujiwara M."/>
            <person name="Mori M."/>
            <person name="Tomita M."/>
            <person name="Arakawa K."/>
        </authorList>
    </citation>
    <scope>NUCLEOTIDE SEQUENCE [LARGE SCALE GENOMIC DNA]</scope>
</reference>
<name>A0A4Y2J0C8_ARAVE</name>
<keyword evidence="2" id="KW-1185">Reference proteome</keyword>
<protein>
    <recommendedName>
        <fullName evidence="3">Histone-lysine N-methyltransferase SETMAR</fullName>
    </recommendedName>
</protein>
<dbReference type="InterPro" id="IPR036397">
    <property type="entry name" value="RNaseH_sf"/>
</dbReference>
<dbReference type="AlphaFoldDB" id="A0A4Y2J0C8"/>
<gene>
    <name evidence="1" type="ORF">AVEN_201871_1</name>
</gene>
<proteinExistence type="predicted"/>
<dbReference type="EMBL" id="BGPR01003020">
    <property type="protein sequence ID" value="GBM82592.1"/>
    <property type="molecule type" value="Genomic_DNA"/>
</dbReference>
<sequence>MATCEVQVLLQYSEEMKITWCEMPAVGRVFQCLYGLIILHICFVPPNDFHLFELFKKHLAGRHFRTDGEIQENVVKWLRDLDPDFFYAGFDKLVHRWSKCFNNHADYVEK</sequence>
<dbReference type="GO" id="GO:0003676">
    <property type="term" value="F:nucleic acid binding"/>
    <property type="evidence" value="ECO:0007669"/>
    <property type="project" value="InterPro"/>
</dbReference>
<dbReference type="Gene3D" id="3.30.420.10">
    <property type="entry name" value="Ribonuclease H-like superfamily/Ribonuclease H"/>
    <property type="match status" value="1"/>
</dbReference>
<dbReference type="OrthoDB" id="6432034at2759"/>
<comment type="caution">
    <text evidence="1">The sequence shown here is derived from an EMBL/GenBank/DDBJ whole genome shotgun (WGS) entry which is preliminary data.</text>
</comment>
<evidence type="ECO:0008006" key="3">
    <source>
        <dbReference type="Google" id="ProtNLM"/>
    </source>
</evidence>
<accession>A0A4Y2J0C8</accession>